<keyword evidence="2" id="KW-0812">Transmembrane</keyword>
<evidence type="ECO:0000313" key="3">
    <source>
        <dbReference type="EMBL" id="CAA6813986.1"/>
    </source>
</evidence>
<feature type="region of interest" description="Disordered" evidence="1">
    <location>
        <begin position="151"/>
        <end position="175"/>
    </location>
</feature>
<proteinExistence type="predicted"/>
<dbReference type="EMBL" id="CACVAX010000040">
    <property type="protein sequence ID" value="CAA6813986.1"/>
    <property type="molecule type" value="Genomic_DNA"/>
</dbReference>
<organism evidence="3">
    <name type="scientific">uncultured Sulfurovum sp</name>
    <dbReference type="NCBI Taxonomy" id="269237"/>
    <lineage>
        <taxon>Bacteria</taxon>
        <taxon>Pseudomonadati</taxon>
        <taxon>Campylobacterota</taxon>
        <taxon>Epsilonproteobacteria</taxon>
        <taxon>Campylobacterales</taxon>
        <taxon>Sulfurovaceae</taxon>
        <taxon>Sulfurovum</taxon>
        <taxon>environmental samples</taxon>
    </lineage>
</organism>
<evidence type="ECO:0000256" key="1">
    <source>
        <dbReference type="SAM" id="MobiDB-lite"/>
    </source>
</evidence>
<reference evidence="3" key="1">
    <citation type="submission" date="2020-01" db="EMBL/GenBank/DDBJ databases">
        <authorList>
            <person name="Meier V. D."/>
            <person name="Meier V D."/>
        </authorList>
    </citation>
    <scope>NUCLEOTIDE SEQUENCE</scope>
    <source>
        <strain evidence="3">HLG_WM_MAG_04</strain>
    </source>
</reference>
<accession>A0A6S6T6V6</accession>
<protein>
    <submittedName>
        <fullName evidence="3">Uncharacterized protein</fullName>
    </submittedName>
</protein>
<gene>
    <name evidence="3" type="ORF">HELGO_WM21159</name>
</gene>
<dbReference type="AlphaFoldDB" id="A0A6S6T6V6"/>
<keyword evidence="2" id="KW-0472">Membrane</keyword>
<feature type="transmembrane region" description="Helical" evidence="2">
    <location>
        <begin position="6"/>
        <end position="26"/>
    </location>
</feature>
<name>A0A6S6T6V6_9BACT</name>
<evidence type="ECO:0000256" key="2">
    <source>
        <dbReference type="SAM" id="Phobius"/>
    </source>
</evidence>
<keyword evidence="2" id="KW-1133">Transmembrane helix</keyword>
<sequence>MFEVASQIIICLILAALLGWIIGYLMGKATCSDKNNCSKVADKVHELHIDNEEEKTIVVPLMSNDSNVIVKAIALGEKPMLLTKAREGGKDNLQLIKGVGKVLEGVLNETGIFHFDQIANLSDEEITWLDNSMSFPGRIRRENWVEQSQELAKGQTTEFSQRVEQGKVSSSKQSK</sequence>